<accession>A0A222MX33</accession>
<dbReference type="AlphaFoldDB" id="A0A222MX33"/>
<evidence type="ECO:0000313" key="2">
    <source>
        <dbReference type="Proteomes" id="UP000201169"/>
    </source>
</evidence>
<dbReference type="Gene3D" id="1.10.260.40">
    <property type="entry name" value="lambda repressor-like DNA-binding domains"/>
    <property type="match status" value="1"/>
</dbReference>
<protein>
    <submittedName>
        <fullName evidence="1">Uncharacterized protein</fullName>
    </submittedName>
</protein>
<dbReference type="RefSeq" id="WP_094325009.1">
    <property type="nucleotide sequence ID" value="NZ_CP022347.1"/>
</dbReference>
<dbReference type="KEGG" id="cavi:CAV_0571"/>
<evidence type="ECO:0000313" key="1">
    <source>
        <dbReference type="EMBL" id="ASQ30238.1"/>
    </source>
</evidence>
<sequence length="67" mass="7832">MQENLTQEDITRLVKEAGFKSKASFARHFGLNPNSVGMWTKQRNVPSWFLPCLDFIKRLSKYEKIEA</sequence>
<dbReference type="InterPro" id="IPR010982">
    <property type="entry name" value="Lambda_DNA-bd_dom_sf"/>
</dbReference>
<dbReference type="OrthoDB" id="5358305at2"/>
<gene>
    <name evidence="1" type="ORF">CAV_0571</name>
</gene>
<reference evidence="1 2" key="1">
    <citation type="submission" date="2017-07" db="EMBL/GenBank/DDBJ databases">
        <title>Analysis of two Campylobacter avium genomes and identification of a novel hippuricase gene.</title>
        <authorList>
            <person name="Miller W.G."/>
            <person name="Chapman M.H."/>
            <person name="Yee E."/>
            <person name="Revez J."/>
            <person name="Bono J.L."/>
            <person name="Rossi M."/>
        </authorList>
    </citation>
    <scope>NUCLEOTIDE SEQUENCE [LARGE SCALE GENOMIC DNA]</scope>
    <source>
        <strain evidence="1 2">LMG 24591</strain>
    </source>
</reference>
<dbReference type="Proteomes" id="UP000201169">
    <property type="component" value="Chromosome"/>
</dbReference>
<dbReference type="EMBL" id="CP022347">
    <property type="protein sequence ID" value="ASQ30238.1"/>
    <property type="molecule type" value="Genomic_DNA"/>
</dbReference>
<dbReference type="GO" id="GO:0003677">
    <property type="term" value="F:DNA binding"/>
    <property type="evidence" value="ECO:0007669"/>
    <property type="project" value="InterPro"/>
</dbReference>
<organism evidence="1 2">
    <name type="scientific">Campylobacter avium LMG 24591</name>
    <dbReference type="NCBI Taxonomy" id="522484"/>
    <lineage>
        <taxon>Bacteria</taxon>
        <taxon>Pseudomonadati</taxon>
        <taxon>Campylobacterota</taxon>
        <taxon>Epsilonproteobacteria</taxon>
        <taxon>Campylobacterales</taxon>
        <taxon>Campylobacteraceae</taxon>
        <taxon>Campylobacter</taxon>
    </lineage>
</organism>
<keyword evidence="2" id="KW-1185">Reference proteome</keyword>
<proteinExistence type="predicted"/>
<name>A0A222MX33_9BACT</name>